<gene>
    <name evidence="11" type="ORF">LC_TR17935_c0_g1_i1_g.60845</name>
</gene>
<dbReference type="GO" id="GO:0042973">
    <property type="term" value="F:glucan endo-1,3-beta-D-glucosidase activity"/>
    <property type="evidence" value="ECO:0007669"/>
    <property type="project" value="UniProtKB-EC"/>
</dbReference>
<dbReference type="InterPro" id="IPR012946">
    <property type="entry name" value="X8"/>
</dbReference>
<protein>
    <recommendedName>
        <fullName evidence="3">glucan endo-1,3-beta-D-glucosidase</fullName>
        <ecNumber evidence="3">3.2.1.39</ecNumber>
    </recommendedName>
</protein>
<evidence type="ECO:0000259" key="10">
    <source>
        <dbReference type="SMART" id="SM00768"/>
    </source>
</evidence>
<keyword evidence="7 9" id="KW-0326">Glycosidase</keyword>
<dbReference type="EMBL" id="GEVK01019915">
    <property type="protein sequence ID" value="JAU32917.1"/>
    <property type="molecule type" value="Transcribed_RNA"/>
</dbReference>
<name>A0A1J3ERV3_NOCCA</name>
<dbReference type="GO" id="GO:0005975">
    <property type="term" value="P:carbohydrate metabolic process"/>
    <property type="evidence" value="ECO:0007669"/>
    <property type="project" value="InterPro"/>
</dbReference>
<sequence>MQSLHTALVSASLHRRIQITTPHSLGILSDSTPPSSAKFRQGYDIRVLKPLLSFLRTIGSPFVVNPYPFFGYSIDTLDFALFRSNPGLYDENSKLLYTNMLDAQLDSVYSAMDRLGFSDVEIVVGEIGWPSNGDKDQIGVNIATAAEFNKKVVARVNSGIGTPLMPNRTFETYIFALFNENLKSGPTSERNFGLFRSDLTPIYDIGILRPTVRTSNPENNPRSPVGGSSEKRWCVTKPGAETVALQRNIDYVCGLGLDCWTIKKGGPCFLPDTVKAHSAYAMNLFYQIMGKYEFDCDFDKTGKITAMR</sequence>
<evidence type="ECO:0000256" key="6">
    <source>
        <dbReference type="ARBA" id="ARBA00023157"/>
    </source>
</evidence>
<evidence type="ECO:0000256" key="1">
    <source>
        <dbReference type="ARBA" id="ARBA00000382"/>
    </source>
</evidence>
<dbReference type="AlphaFoldDB" id="A0A1J3ERV3"/>
<dbReference type="EC" id="3.2.1.39" evidence="3"/>
<evidence type="ECO:0000256" key="8">
    <source>
        <dbReference type="RuleBase" id="RU004335"/>
    </source>
</evidence>
<organism evidence="11">
    <name type="scientific">Noccaea caerulescens</name>
    <name type="common">Alpine penny-cress</name>
    <name type="synonym">Thlaspi caerulescens</name>
    <dbReference type="NCBI Taxonomy" id="107243"/>
    <lineage>
        <taxon>Eukaryota</taxon>
        <taxon>Viridiplantae</taxon>
        <taxon>Streptophyta</taxon>
        <taxon>Embryophyta</taxon>
        <taxon>Tracheophyta</taxon>
        <taxon>Spermatophyta</taxon>
        <taxon>Magnoliopsida</taxon>
        <taxon>eudicotyledons</taxon>
        <taxon>Gunneridae</taxon>
        <taxon>Pentapetalae</taxon>
        <taxon>rosids</taxon>
        <taxon>malvids</taxon>
        <taxon>Brassicales</taxon>
        <taxon>Brassicaceae</taxon>
        <taxon>Coluteocarpeae</taxon>
        <taxon>Noccaea</taxon>
    </lineage>
</organism>
<keyword evidence="5 9" id="KW-0378">Hydrolase</keyword>
<dbReference type="InterPro" id="IPR017853">
    <property type="entry name" value="GH"/>
</dbReference>
<dbReference type="Pfam" id="PF07983">
    <property type="entry name" value="X8"/>
    <property type="match status" value="1"/>
</dbReference>
<dbReference type="Pfam" id="PF00332">
    <property type="entry name" value="Glyco_hydro_17"/>
    <property type="match status" value="1"/>
</dbReference>
<comment type="catalytic activity">
    <reaction evidence="1">
        <text>Hydrolysis of (1-&gt;3)-beta-D-glucosidic linkages in (1-&gt;3)-beta-D-glucans.</text>
        <dbReference type="EC" id="3.2.1.39"/>
    </reaction>
</comment>
<dbReference type="PANTHER" id="PTHR32227">
    <property type="entry name" value="GLUCAN ENDO-1,3-BETA-GLUCOSIDASE BG1-RELATED-RELATED"/>
    <property type="match status" value="1"/>
</dbReference>
<dbReference type="Gene3D" id="3.20.20.80">
    <property type="entry name" value="Glycosidases"/>
    <property type="match status" value="1"/>
</dbReference>
<dbReference type="PROSITE" id="PS00587">
    <property type="entry name" value="GLYCOSYL_HYDROL_F17"/>
    <property type="match status" value="1"/>
</dbReference>
<dbReference type="SMART" id="SM00768">
    <property type="entry name" value="X8"/>
    <property type="match status" value="1"/>
</dbReference>
<dbReference type="Gene3D" id="1.20.58.1040">
    <property type="match status" value="1"/>
</dbReference>
<evidence type="ECO:0000256" key="2">
    <source>
        <dbReference type="ARBA" id="ARBA00008773"/>
    </source>
</evidence>
<dbReference type="InterPro" id="IPR044965">
    <property type="entry name" value="Glyco_hydro_17_plant"/>
</dbReference>
<keyword evidence="4" id="KW-0732">Signal</keyword>
<evidence type="ECO:0000256" key="7">
    <source>
        <dbReference type="ARBA" id="ARBA00023295"/>
    </source>
</evidence>
<dbReference type="SUPFAM" id="SSF51445">
    <property type="entry name" value="(Trans)glycosidases"/>
    <property type="match status" value="1"/>
</dbReference>
<comment type="similarity">
    <text evidence="2 8">Belongs to the glycosyl hydrolase 17 family.</text>
</comment>
<proteinExistence type="inferred from homology"/>
<reference evidence="11" key="1">
    <citation type="submission" date="2016-07" db="EMBL/GenBank/DDBJ databases">
        <title>De novo transcriptome assembly of four accessions of the metal hyperaccumulator plant Noccaea caerulescens.</title>
        <authorList>
            <person name="Blande D."/>
            <person name="Halimaa P."/>
            <person name="Tervahauta A.I."/>
            <person name="Aarts M.G."/>
            <person name="Karenlampi S.O."/>
        </authorList>
    </citation>
    <scope>NUCLEOTIDE SEQUENCE</scope>
</reference>
<evidence type="ECO:0000313" key="11">
    <source>
        <dbReference type="EMBL" id="JAU32917.1"/>
    </source>
</evidence>
<keyword evidence="6" id="KW-1015">Disulfide bond</keyword>
<accession>A0A1J3ERV3</accession>
<feature type="domain" description="X8" evidence="10">
    <location>
        <begin position="232"/>
        <end position="306"/>
    </location>
</feature>
<evidence type="ECO:0000256" key="9">
    <source>
        <dbReference type="RuleBase" id="RU004336"/>
    </source>
</evidence>
<evidence type="ECO:0000256" key="4">
    <source>
        <dbReference type="ARBA" id="ARBA00022729"/>
    </source>
</evidence>
<dbReference type="FunFam" id="1.20.58.1040:FF:000003">
    <property type="entry name" value="glucan endo-1,3-beta-glucosidase 7"/>
    <property type="match status" value="1"/>
</dbReference>
<evidence type="ECO:0000256" key="3">
    <source>
        <dbReference type="ARBA" id="ARBA00012780"/>
    </source>
</evidence>
<evidence type="ECO:0000256" key="5">
    <source>
        <dbReference type="ARBA" id="ARBA00022801"/>
    </source>
</evidence>
<dbReference type="InterPro" id="IPR000490">
    <property type="entry name" value="Glyco_hydro_17"/>
</dbReference>